<reference evidence="8" key="1">
    <citation type="journal article" date="2023" name="Mol. Phylogenet. Evol.">
        <title>Genome-scale phylogeny and comparative genomics of the fungal order Sordariales.</title>
        <authorList>
            <person name="Hensen N."/>
            <person name="Bonometti L."/>
            <person name="Westerberg I."/>
            <person name="Brannstrom I.O."/>
            <person name="Guillou S."/>
            <person name="Cros-Aarteil S."/>
            <person name="Calhoun S."/>
            <person name="Haridas S."/>
            <person name="Kuo A."/>
            <person name="Mondo S."/>
            <person name="Pangilinan J."/>
            <person name="Riley R."/>
            <person name="LaButti K."/>
            <person name="Andreopoulos B."/>
            <person name="Lipzen A."/>
            <person name="Chen C."/>
            <person name="Yan M."/>
            <person name="Daum C."/>
            <person name="Ng V."/>
            <person name="Clum A."/>
            <person name="Steindorff A."/>
            <person name="Ohm R.A."/>
            <person name="Martin F."/>
            <person name="Silar P."/>
            <person name="Natvig D.O."/>
            <person name="Lalanne C."/>
            <person name="Gautier V."/>
            <person name="Ament-Velasquez S.L."/>
            <person name="Kruys A."/>
            <person name="Hutchinson M.I."/>
            <person name="Powell A.J."/>
            <person name="Barry K."/>
            <person name="Miller A.N."/>
            <person name="Grigoriev I.V."/>
            <person name="Debuchy R."/>
            <person name="Gladieux P."/>
            <person name="Hiltunen Thoren M."/>
            <person name="Johannesson H."/>
        </authorList>
    </citation>
    <scope>NUCLEOTIDE SEQUENCE</scope>
    <source>
        <strain evidence="8">CBS 958.72</strain>
    </source>
</reference>
<dbReference type="InterPro" id="IPR049326">
    <property type="entry name" value="Rhodopsin_dom_fungi"/>
</dbReference>
<keyword evidence="9" id="KW-1185">Reference proteome</keyword>
<reference evidence="8" key="2">
    <citation type="submission" date="2023-06" db="EMBL/GenBank/DDBJ databases">
        <authorList>
            <consortium name="Lawrence Berkeley National Laboratory"/>
            <person name="Haridas S."/>
            <person name="Hensen N."/>
            <person name="Bonometti L."/>
            <person name="Westerberg I."/>
            <person name="Brannstrom I.O."/>
            <person name="Guillou S."/>
            <person name="Cros-Aarteil S."/>
            <person name="Calhoun S."/>
            <person name="Kuo A."/>
            <person name="Mondo S."/>
            <person name="Pangilinan J."/>
            <person name="Riley R."/>
            <person name="Labutti K."/>
            <person name="Andreopoulos B."/>
            <person name="Lipzen A."/>
            <person name="Chen C."/>
            <person name="Yanf M."/>
            <person name="Daum C."/>
            <person name="Ng V."/>
            <person name="Clum A."/>
            <person name="Steindorff A."/>
            <person name="Ohm R."/>
            <person name="Martin F."/>
            <person name="Silar P."/>
            <person name="Natvig D."/>
            <person name="Lalanne C."/>
            <person name="Gautier V."/>
            <person name="Ament-Velasquez S.L."/>
            <person name="Kruys A."/>
            <person name="Hutchinson M.I."/>
            <person name="Powell A.J."/>
            <person name="Barry K."/>
            <person name="Miller A.N."/>
            <person name="Grigoriev I.V."/>
            <person name="Debuchy R."/>
            <person name="Gladieux P."/>
            <person name="Thoren M.H."/>
            <person name="Johannesson H."/>
        </authorList>
    </citation>
    <scope>NUCLEOTIDE SEQUENCE</scope>
    <source>
        <strain evidence="8">CBS 958.72</strain>
    </source>
</reference>
<feature type="domain" description="Rhodopsin" evidence="7">
    <location>
        <begin position="157"/>
        <end position="264"/>
    </location>
</feature>
<evidence type="ECO:0000256" key="3">
    <source>
        <dbReference type="ARBA" id="ARBA00022989"/>
    </source>
</evidence>
<dbReference type="InterPro" id="IPR052337">
    <property type="entry name" value="SAT4-like"/>
</dbReference>
<name>A0AAE0N839_9PEZI</name>
<proteinExistence type="inferred from homology"/>
<dbReference type="PANTHER" id="PTHR33048:SF47">
    <property type="entry name" value="INTEGRAL MEMBRANE PROTEIN-RELATED"/>
    <property type="match status" value="1"/>
</dbReference>
<dbReference type="GO" id="GO:0016020">
    <property type="term" value="C:membrane"/>
    <property type="evidence" value="ECO:0007669"/>
    <property type="project" value="UniProtKB-SubCell"/>
</dbReference>
<dbReference type="EMBL" id="JAULSN010000004">
    <property type="protein sequence ID" value="KAK3374261.1"/>
    <property type="molecule type" value="Genomic_DNA"/>
</dbReference>
<organism evidence="8 9">
    <name type="scientific">Lasiosphaeria ovina</name>
    <dbReference type="NCBI Taxonomy" id="92902"/>
    <lineage>
        <taxon>Eukaryota</taxon>
        <taxon>Fungi</taxon>
        <taxon>Dikarya</taxon>
        <taxon>Ascomycota</taxon>
        <taxon>Pezizomycotina</taxon>
        <taxon>Sordariomycetes</taxon>
        <taxon>Sordariomycetidae</taxon>
        <taxon>Sordariales</taxon>
        <taxon>Lasiosphaeriaceae</taxon>
        <taxon>Lasiosphaeria</taxon>
    </lineage>
</organism>
<feature type="transmembrane region" description="Helical" evidence="6">
    <location>
        <begin position="104"/>
        <end position="125"/>
    </location>
</feature>
<protein>
    <recommendedName>
        <fullName evidence="7">Rhodopsin domain-containing protein</fullName>
    </recommendedName>
</protein>
<feature type="transmembrane region" description="Helical" evidence="6">
    <location>
        <begin position="20"/>
        <end position="40"/>
    </location>
</feature>
<evidence type="ECO:0000313" key="9">
    <source>
        <dbReference type="Proteomes" id="UP001287356"/>
    </source>
</evidence>
<dbReference type="AlphaFoldDB" id="A0AAE0N839"/>
<dbReference type="PANTHER" id="PTHR33048">
    <property type="entry name" value="PTH11-LIKE INTEGRAL MEMBRANE PROTEIN (AFU_ORTHOLOGUE AFUA_5G11245)"/>
    <property type="match status" value="1"/>
</dbReference>
<evidence type="ECO:0000256" key="4">
    <source>
        <dbReference type="ARBA" id="ARBA00023136"/>
    </source>
</evidence>
<keyword evidence="3 6" id="KW-1133">Transmembrane helix</keyword>
<dbReference type="Proteomes" id="UP001287356">
    <property type="component" value="Unassembled WGS sequence"/>
</dbReference>
<comment type="caution">
    <text evidence="8">The sequence shown here is derived from an EMBL/GenBank/DDBJ whole genome shotgun (WGS) entry which is preliminary data.</text>
</comment>
<evidence type="ECO:0000256" key="6">
    <source>
        <dbReference type="SAM" id="Phobius"/>
    </source>
</evidence>
<evidence type="ECO:0000259" key="7">
    <source>
        <dbReference type="Pfam" id="PF20684"/>
    </source>
</evidence>
<feature type="domain" description="Rhodopsin" evidence="7">
    <location>
        <begin position="36"/>
        <end position="155"/>
    </location>
</feature>
<feature type="transmembrane region" description="Helical" evidence="6">
    <location>
        <begin position="52"/>
        <end position="71"/>
    </location>
</feature>
<feature type="transmembrane region" description="Helical" evidence="6">
    <location>
        <begin position="137"/>
        <end position="157"/>
    </location>
</feature>
<evidence type="ECO:0000256" key="5">
    <source>
        <dbReference type="ARBA" id="ARBA00038359"/>
    </source>
</evidence>
<feature type="transmembrane region" description="Helical" evidence="6">
    <location>
        <begin position="240"/>
        <end position="259"/>
    </location>
</feature>
<gene>
    <name evidence="8" type="ORF">B0T24DRAFT_679620</name>
</gene>
<feature type="transmembrane region" description="Helical" evidence="6">
    <location>
        <begin position="163"/>
        <end position="188"/>
    </location>
</feature>
<comment type="similarity">
    <text evidence="5">Belongs to the SAT4 family.</text>
</comment>
<evidence type="ECO:0000313" key="8">
    <source>
        <dbReference type="EMBL" id="KAK3374261.1"/>
    </source>
</evidence>
<comment type="subcellular location">
    <subcellularLocation>
        <location evidence="1">Membrane</location>
        <topology evidence="1">Multi-pass membrane protein</topology>
    </subcellularLocation>
</comment>
<feature type="transmembrane region" description="Helical" evidence="6">
    <location>
        <begin position="200"/>
        <end position="220"/>
    </location>
</feature>
<keyword evidence="4 6" id="KW-0472">Membrane</keyword>
<sequence>MNGPVPGHARDGDSRYSEVVAVISAATTLSTLAVLLRCYSRHVMLRSFGRDDAVMVIAQCLTIASTVAFGFEARYGLGRHVWTVSDDDYIRFSKARATPHLKSLFSSTLVYSLAACLTKVSILLQYRRLFFGSVMRWLIRGGLVLLSAWAVTLAVLPSRCVDAAVVCYVLAVVNLTTDCAVFALPLPVVGALNLPRRQKMLLVGVFSLGVFPCAVSIYRFRALGVVAAAYDPTWDRVDSATWSSLELTVGVVTVCLLTLRPLLAAAFPRVFATVLRRSSTADTVGRGSDRRRAAARAAAAQRVGLVSARTKGWEGSTRELNCSHMTR</sequence>
<dbReference type="Pfam" id="PF20684">
    <property type="entry name" value="Fung_rhodopsin"/>
    <property type="match status" value="2"/>
</dbReference>
<evidence type="ECO:0000256" key="2">
    <source>
        <dbReference type="ARBA" id="ARBA00022692"/>
    </source>
</evidence>
<evidence type="ECO:0000256" key="1">
    <source>
        <dbReference type="ARBA" id="ARBA00004141"/>
    </source>
</evidence>
<keyword evidence="2 6" id="KW-0812">Transmembrane</keyword>
<accession>A0AAE0N839</accession>